<evidence type="ECO:0000313" key="11">
    <source>
        <dbReference type="Proteomes" id="UP000000755"/>
    </source>
</evidence>
<dbReference type="AlphaFoldDB" id="A0M320"/>
<evidence type="ECO:0000256" key="7">
    <source>
        <dbReference type="ARBA" id="ARBA00023136"/>
    </source>
</evidence>
<organism evidence="10 11">
    <name type="scientific">Christiangramia forsetii (strain DSM 17595 / CGMCC 1.15422 / KT0803)</name>
    <name type="common">Gramella forsetii</name>
    <dbReference type="NCBI Taxonomy" id="411154"/>
    <lineage>
        <taxon>Bacteria</taxon>
        <taxon>Pseudomonadati</taxon>
        <taxon>Bacteroidota</taxon>
        <taxon>Flavobacteriia</taxon>
        <taxon>Flavobacteriales</taxon>
        <taxon>Flavobacteriaceae</taxon>
        <taxon>Christiangramia</taxon>
    </lineage>
</organism>
<feature type="transmembrane region" description="Helical" evidence="8">
    <location>
        <begin position="262"/>
        <end position="281"/>
    </location>
</feature>
<keyword evidence="7 8" id="KW-0472">Membrane</keyword>
<dbReference type="STRING" id="411154.GFO_2050"/>
<keyword evidence="3 8" id="KW-0812">Transmembrane</keyword>
<dbReference type="InterPro" id="IPR003607">
    <property type="entry name" value="HD/PDEase_dom"/>
</dbReference>
<keyword evidence="6" id="KW-0051">Antiviral defense</keyword>
<evidence type="ECO:0000313" key="10">
    <source>
        <dbReference type="EMBL" id="CAL67015.1"/>
    </source>
</evidence>
<dbReference type="HOGENOM" id="CLU_057657_0_0_10"/>
<sequence length="410" mass="48044">MVNFFCNLVDAFKNICMNNLIEKADKFVEELFKEKLPNTFIYHNYQHTERVVKSTKELIDNSEINVKEEEALILAAWLHDTGYIHTYKGHEEKSVEIAESFLKDNNATEDLIANVKQYILATRFSNTPKCLEEKIIRDADSSHFGKDYFEETSEFLRQELEMHNIKNFTNAEWLEENILVFTEKHQFYTDHALAEWKPKKEDNLLELIESKNKQEKKLTKEEHKARMKAKYKNENPERSIQTLFRVTLRNHIKLSDIADTKANILLSVNAIIISLALANLIPKLEAESNKHLLIPSLILVLFSVASIILSILSTRPNVTSGEFTKEQVKNRNVNLLFFGNYHKMPFEQFKWGMNKLLKDKDYVYEMLMLDLHLLGKVLHRKYFLLRLTYTVFMTGIIVSVIAFIFAFYSL</sequence>
<dbReference type="GO" id="GO:0016787">
    <property type="term" value="F:hydrolase activity"/>
    <property type="evidence" value="ECO:0007669"/>
    <property type="project" value="UniProtKB-KW"/>
</dbReference>
<comment type="subcellular location">
    <subcellularLocation>
        <location evidence="1">Cell membrane</location>
    </subcellularLocation>
</comment>
<keyword evidence="4" id="KW-0547">Nucleotide-binding</keyword>
<dbReference type="InterPro" id="IPR043760">
    <property type="entry name" value="PycTM_dom"/>
</dbReference>
<feature type="transmembrane region" description="Helical" evidence="8">
    <location>
        <begin position="293"/>
        <end position="312"/>
    </location>
</feature>
<protein>
    <submittedName>
        <fullName evidence="10">Membrane protein containing metal-dependent phosphohydrolase HD domain</fullName>
    </submittedName>
</protein>
<evidence type="ECO:0000256" key="3">
    <source>
        <dbReference type="ARBA" id="ARBA00022692"/>
    </source>
</evidence>
<dbReference type="CDD" id="cd00077">
    <property type="entry name" value="HDc"/>
    <property type="match status" value="1"/>
</dbReference>
<accession>A0M320</accession>
<dbReference type="PANTHER" id="PTHR33594:SF1">
    <property type="entry name" value="HD_PDEASE DOMAIN-CONTAINING PROTEIN"/>
    <property type="match status" value="1"/>
</dbReference>
<dbReference type="SMART" id="SM00471">
    <property type="entry name" value="HDc"/>
    <property type="match status" value="1"/>
</dbReference>
<dbReference type="KEGG" id="gfo:GFO_2050"/>
<dbReference type="SUPFAM" id="SSF109604">
    <property type="entry name" value="HD-domain/PDEase-like"/>
    <property type="match status" value="1"/>
</dbReference>
<feature type="transmembrane region" description="Helical" evidence="8">
    <location>
        <begin position="383"/>
        <end position="408"/>
    </location>
</feature>
<keyword evidence="10" id="KW-0378">Hydrolase</keyword>
<name>A0M320_CHRFK</name>
<dbReference type="GO" id="GO:0051607">
    <property type="term" value="P:defense response to virus"/>
    <property type="evidence" value="ECO:0007669"/>
    <property type="project" value="UniProtKB-KW"/>
</dbReference>
<evidence type="ECO:0000256" key="1">
    <source>
        <dbReference type="ARBA" id="ARBA00004236"/>
    </source>
</evidence>
<dbReference type="GO" id="GO:0000166">
    <property type="term" value="F:nucleotide binding"/>
    <property type="evidence" value="ECO:0007669"/>
    <property type="project" value="UniProtKB-KW"/>
</dbReference>
<dbReference type="InterPro" id="IPR006674">
    <property type="entry name" value="HD_domain"/>
</dbReference>
<evidence type="ECO:0000256" key="4">
    <source>
        <dbReference type="ARBA" id="ARBA00022741"/>
    </source>
</evidence>
<evidence type="ECO:0000259" key="9">
    <source>
        <dbReference type="SMART" id="SM00471"/>
    </source>
</evidence>
<keyword evidence="5 8" id="KW-1133">Transmembrane helix</keyword>
<feature type="domain" description="HD/PDEase" evidence="9">
    <location>
        <begin position="40"/>
        <end position="154"/>
    </location>
</feature>
<evidence type="ECO:0000256" key="5">
    <source>
        <dbReference type="ARBA" id="ARBA00022989"/>
    </source>
</evidence>
<dbReference type="Pfam" id="PF01966">
    <property type="entry name" value="HD"/>
    <property type="match status" value="1"/>
</dbReference>
<dbReference type="Pfam" id="PF18967">
    <property type="entry name" value="PycTM"/>
    <property type="match status" value="1"/>
</dbReference>
<dbReference type="GO" id="GO:0005886">
    <property type="term" value="C:plasma membrane"/>
    <property type="evidence" value="ECO:0007669"/>
    <property type="project" value="UniProtKB-SubCell"/>
</dbReference>
<proteinExistence type="predicted"/>
<keyword evidence="2" id="KW-1003">Cell membrane</keyword>
<dbReference type="EMBL" id="CU207366">
    <property type="protein sequence ID" value="CAL67015.1"/>
    <property type="molecule type" value="Genomic_DNA"/>
</dbReference>
<dbReference type="Gene3D" id="1.10.3210.10">
    <property type="entry name" value="Hypothetical protein af1432"/>
    <property type="match status" value="1"/>
</dbReference>
<evidence type="ECO:0000256" key="8">
    <source>
        <dbReference type="SAM" id="Phobius"/>
    </source>
</evidence>
<gene>
    <name evidence="10" type="ordered locus">GFO_2050</name>
</gene>
<dbReference type="PANTHER" id="PTHR33594">
    <property type="entry name" value="SUPERFAMILY HYDROLASE, PUTATIVE (AFU_ORTHOLOGUE AFUA_1G03035)-RELATED"/>
    <property type="match status" value="1"/>
</dbReference>
<evidence type="ECO:0000256" key="6">
    <source>
        <dbReference type="ARBA" id="ARBA00023118"/>
    </source>
</evidence>
<evidence type="ECO:0000256" key="2">
    <source>
        <dbReference type="ARBA" id="ARBA00022475"/>
    </source>
</evidence>
<dbReference type="eggNOG" id="COG1418">
    <property type="taxonomic scope" value="Bacteria"/>
</dbReference>
<reference evidence="10 11" key="1">
    <citation type="journal article" date="2006" name="Environ. Microbiol.">
        <title>Whole genome analysis of the marine Bacteroidetes'Gramella forsetii' reveals adaptations to degradation of polymeric organic matter.</title>
        <authorList>
            <person name="Bauer M."/>
            <person name="Kube M."/>
            <person name="Teeling H."/>
            <person name="Richter M."/>
            <person name="Lombardot T."/>
            <person name="Allers E."/>
            <person name="Wuerdemann C.A."/>
            <person name="Quast C."/>
            <person name="Kuhl H."/>
            <person name="Knaust F."/>
            <person name="Woebken D."/>
            <person name="Bischof K."/>
            <person name="Mussmann M."/>
            <person name="Choudhuri J.V."/>
            <person name="Meyer F."/>
            <person name="Reinhardt R."/>
            <person name="Amann R.I."/>
            <person name="Gloeckner F.O."/>
        </authorList>
    </citation>
    <scope>NUCLEOTIDE SEQUENCE [LARGE SCALE GENOMIC DNA]</scope>
    <source>
        <strain evidence="11">DSM 17595 / CGMCC 1.15422 / KT0803</strain>
    </source>
</reference>
<dbReference type="Proteomes" id="UP000000755">
    <property type="component" value="Chromosome"/>
</dbReference>